<proteinExistence type="predicted"/>
<dbReference type="AlphaFoldDB" id="A0A0L0HMM8"/>
<dbReference type="OrthoDB" id="2095755at2759"/>
<dbReference type="Proteomes" id="UP000053201">
    <property type="component" value="Unassembled WGS sequence"/>
</dbReference>
<feature type="region of interest" description="Disordered" evidence="1">
    <location>
        <begin position="182"/>
        <end position="206"/>
    </location>
</feature>
<evidence type="ECO:0000313" key="3">
    <source>
        <dbReference type="Proteomes" id="UP000053201"/>
    </source>
</evidence>
<dbReference type="RefSeq" id="XP_016610204.1">
    <property type="nucleotide sequence ID" value="XM_016750939.1"/>
</dbReference>
<protein>
    <submittedName>
        <fullName evidence="2">Uncharacterized protein</fullName>
    </submittedName>
</protein>
<evidence type="ECO:0000313" key="2">
    <source>
        <dbReference type="EMBL" id="KND02165.1"/>
    </source>
</evidence>
<sequence length="378" mass="42392">MNAGRRRPWAHTVGEDAVLEHIFKKLSTSATESEPESSASDALPEASPLSWRSRRHDVQLPQPPKPPLPWWNLLMDDAYMCREMVITHCIEQKFVGLWVSIRNLEELAEAPSLEDPDLAMPPSSSQAAYFSKRIIRNPEDTPDTENDDRVSRRLCAKWSLPNPTATVPELNNRQSTVPEADYRNKRAQNSFDHQETPSSTPGRYMIDSPEIATASMRDATNRRASFSTPSFESTDDTDEVLISVERSAERPGGRYKNAMKASQQPNHLSAHPKEKPQNLLQQRVEELPRLPITSTDTVAPRNAEVAAVFVQIRPEQAPEQVGLGMGPCEGAAELMAWMVAGKNLEEAFEKWCGKFITLYHRKKKGSHSPVGTKIAMGW</sequence>
<dbReference type="EMBL" id="KQ257453">
    <property type="protein sequence ID" value="KND02165.1"/>
    <property type="molecule type" value="Genomic_DNA"/>
</dbReference>
<feature type="region of interest" description="Disordered" evidence="1">
    <location>
        <begin position="28"/>
        <end position="62"/>
    </location>
</feature>
<name>A0A0L0HMM8_SPIPD</name>
<organism evidence="2 3">
    <name type="scientific">Spizellomyces punctatus (strain DAOM BR117)</name>
    <dbReference type="NCBI Taxonomy" id="645134"/>
    <lineage>
        <taxon>Eukaryota</taxon>
        <taxon>Fungi</taxon>
        <taxon>Fungi incertae sedis</taxon>
        <taxon>Chytridiomycota</taxon>
        <taxon>Chytridiomycota incertae sedis</taxon>
        <taxon>Chytridiomycetes</taxon>
        <taxon>Spizellomycetales</taxon>
        <taxon>Spizellomycetaceae</taxon>
        <taxon>Spizellomyces</taxon>
    </lineage>
</organism>
<feature type="compositionally biased region" description="Low complexity" evidence="1">
    <location>
        <begin position="28"/>
        <end position="50"/>
    </location>
</feature>
<feature type="region of interest" description="Disordered" evidence="1">
    <location>
        <begin position="246"/>
        <end position="274"/>
    </location>
</feature>
<evidence type="ECO:0000256" key="1">
    <source>
        <dbReference type="SAM" id="MobiDB-lite"/>
    </source>
</evidence>
<dbReference type="InParanoid" id="A0A0L0HMM8"/>
<dbReference type="VEuPathDB" id="FungiDB:SPPG_02657"/>
<reference evidence="2 3" key="1">
    <citation type="submission" date="2009-08" db="EMBL/GenBank/DDBJ databases">
        <title>The Genome Sequence of Spizellomyces punctatus strain DAOM BR117.</title>
        <authorList>
            <consortium name="The Broad Institute Genome Sequencing Platform"/>
            <person name="Russ C."/>
            <person name="Cuomo C."/>
            <person name="Shea T."/>
            <person name="Young S.K."/>
            <person name="Zeng Q."/>
            <person name="Koehrsen M."/>
            <person name="Haas B."/>
            <person name="Borodovsky M."/>
            <person name="Guigo R."/>
            <person name="Alvarado L."/>
            <person name="Berlin A."/>
            <person name="Bochicchio J."/>
            <person name="Borenstein D."/>
            <person name="Chapman S."/>
            <person name="Chen Z."/>
            <person name="Engels R."/>
            <person name="Freedman E."/>
            <person name="Gellesch M."/>
            <person name="Goldberg J."/>
            <person name="Griggs A."/>
            <person name="Gujja S."/>
            <person name="Heiman D."/>
            <person name="Hepburn T."/>
            <person name="Howarth C."/>
            <person name="Jen D."/>
            <person name="Larson L."/>
            <person name="Lewis B."/>
            <person name="Mehta T."/>
            <person name="Park D."/>
            <person name="Pearson M."/>
            <person name="Roberts A."/>
            <person name="Saif S."/>
            <person name="Shenoy N."/>
            <person name="Sisk P."/>
            <person name="Stolte C."/>
            <person name="Sykes S."/>
            <person name="Thomson T."/>
            <person name="Walk T."/>
            <person name="White J."/>
            <person name="Yandava C."/>
            <person name="Burger G."/>
            <person name="Gray M.W."/>
            <person name="Holland P.W.H."/>
            <person name="King N."/>
            <person name="Lang F.B.F."/>
            <person name="Roger A.J."/>
            <person name="Ruiz-Trillo I."/>
            <person name="Lander E."/>
            <person name="Nusbaum C."/>
        </authorList>
    </citation>
    <scope>NUCLEOTIDE SEQUENCE [LARGE SCALE GENOMIC DNA]</scope>
    <source>
        <strain evidence="2 3">DAOM BR117</strain>
    </source>
</reference>
<gene>
    <name evidence="2" type="ORF">SPPG_02657</name>
</gene>
<dbReference type="GeneID" id="27686227"/>
<accession>A0A0L0HMM8</accession>
<feature type="compositionally biased region" description="Polar residues" evidence="1">
    <location>
        <begin position="187"/>
        <end position="201"/>
    </location>
</feature>
<keyword evidence="3" id="KW-1185">Reference proteome</keyword>